<dbReference type="RefSeq" id="WP_095961314.1">
    <property type="nucleotide sequence ID" value="NZ_CP022203.1"/>
</dbReference>
<evidence type="ECO:0008006" key="3">
    <source>
        <dbReference type="Google" id="ProtNLM"/>
    </source>
</evidence>
<evidence type="ECO:0000313" key="2">
    <source>
        <dbReference type="Proteomes" id="UP000217343"/>
    </source>
</evidence>
<dbReference type="InterPro" id="IPR036278">
    <property type="entry name" value="Sialidase_sf"/>
</dbReference>
<dbReference type="Gene3D" id="2.120.10.10">
    <property type="match status" value="1"/>
</dbReference>
<reference evidence="1 2" key="1">
    <citation type="submission" date="2017-06" db="EMBL/GenBank/DDBJ databases">
        <title>Sequencing and comparative analysis of myxobacterial genomes.</title>
        <authorList>
            <person name="Rupp O."/>
            <person name="Goesmann A."/>
            <person name="Sogaard-Andersen L."/>
        </authorList>
    </citation>
    <scope>NUCLEOTIDE SEQUENCE [LARGE SCALE GENOMIC DNA]</scope>
    <source>
        <strain evidence="1 2">DSM 14697</strain>
    </source>
</reference>
<gene>
    <name evidence="1" type="ORF">MYMAC_007062</name>
</gene>
<dbReference type="Proteomes" id="UP000217343">
    <property type="component" value="Chromosome"/>
</dbReference>
<dbReference type="SUPFAM" id="SSF50939">
    <property type="entry name" value="Sialidases"/>
    <property type="match status" value="2"/>
</dbReference>
<dbReference type="KEGG" id="mmas:MYMAC_007062"/>
<dbReference type="EMBL" id="CP022203">
    <property type="protein sequence ID" value="ATB51399.1"/>
    <property type="molecule type" value="Genomic_DNA"/>
</dbReference>
<accession>A0A286NW54</accession>
<organism evidence="1 2">
    <name type="scientific">Corallococcus macrosporus DSM 14697</name>
    <dbReference type="NCBI Taxonomy" id="1189310"/>
    <lineage>
        <taxon>Bacteria</taxon>
        <taxon>Pseudomonadati</taxon>
        <taxon>Myxococcota</taxon>
        <taxon>Myxococcia</taxon>
        <taxon>Myxococcales</taxon>
        <taxon>Cystobacterineae</taxon>
        <taxon>Myxococcaceae</taxon>
        <taxon>Corallococcus</taxon>
    </lineage>
</organism>
<dbReference type="AlphaFoldDB" id="A0A286NW54"/>
<proteinExistence type="predicted"/>
<name>A0A286NW54_9BACT</name>
<keyword evidence="2" id="KW-1185">Reference proteome</keyword>
<evidence type="ECO:0000313" key="1">
    <source>
        <dbReference type="EMBL" id="ATB51399.1"/>
    </source>
</evidence>
<dbReference type="OrthoDB" id="2514479at2"/>
<protein>
    <recommendedName>
        <fullName evidence="3">Exo-alpha-sialidase</fullName>
    </recommendedName>
</protein>
<sequence length="448" mass="47680">MRGGSAAGALLAMAVVGWPGDTMAQFFTPARTLTTTAVGFQVPQVCTWQGDVHVVWVDGARGGGGVRYQRSTDGGTTFHPVLGLGPERANPGASARGVKVLAQGEHVYVTWLDGGLRFRSSNDRGGTFGTILELTREKEGGLRLAATSRQVYMGWFRSSEEERGNIHFIRGPTGGVFADIESLNGQQGYGEVELAAQGAHVYVLWNGVGSDESSGLYFRRSVDGGRTFEPIQQLAGMGEGSRDHKLAVQGNDVYAVWTECGRGLASCEVLLRRSANAGASFGPVVNVSNDTRASSKPQVVLRDSRLFVAWQDLPPGALGPDVVLSMSVDGGATFLPRRKVSRTQVQSLSPRMVGAGMGVRLVWTDGFNGEREVLTRATVGLGLALGPVENLSRSQKDSGEASVAASHCGAQVHMAWLEGNAPQGNAVVYRRATLPFAGLYCLLWPDQQ</sequence>